<dbReference type="OrthoDB" id="199424at2"/>
<sequence length="205" mass="23642">MSIPSSRDATEIVNAQLAPGEQLLWVGRPKQGFAIRASDLLFIPFTTLWLIGAIWISIALLRQDGVASLRFTFPFILFGAAFIISRFWFDAKLRGRTFYGVSDRRLIIITYWLGQESDFVNLKELLELRYTHRSDRTGTLEFFTHFGGFNRLRGLGLGYNRGGLWWPGTRHWRFMIPPAFEMIANPLEVEQLIRQAWDKAKTAVN</sequence>
<gene>
    <name evidence="2" type="ORF">CFX0092_A1151</name>
</gene>
<organism evidence="2 3">
    <name type="scientific">Candidatus Promineifilum breve</name>
    <dbReference type="NCBI Taxonomy" id="1806508"/>
    <lineage>
        <taxon>Bacteria</taxon>
        <taxon>Bacillati</taxon>
        <taxon>Chloroflexota</taxon>
        <taxon>Ardenticatenia</taxon>
        <taxon>Candidatus Promineifilales</taxon>
        <taxon>Candidatus Promineifilaceae</taxon>
        <taxon>Candidatus Promineifilum</taxon>
    </lineage>
</organism>
<evidence type="ECO:0000313" key="3">
    <source>
        <dbReference type="Proteomes" id="UP000215027"/>
    </source>
</evidence>
<accession>A0A160T1J5</accession>
<keyword evidence="1" id="KW-1133">Transmembrane helix</keyword>
<feature type="transmembrane region" description="Helical" evidence="1">
    <location>
        <begin position="40"/>
        <end position="61"/>
    </location>
</feature>
<dbReference type="EMBL" id="LN890655">
    <property type="protein sequence ID" value="CUS03029.2"/>
    <property type="molecule type" value="Genomic_DNA"/>
</dbReference>
<proteinExistence type="predicted"/>
<reference evidence="2" key="1">
    <citation type="submission" date="2016-01" db="EMBL/GenBank/DDBJ databases">
        <authorList>
            <person name="Mcilroy J.S."/>
            <person name="Karst M S."/>
            <person name="Albertsen M."/>
        </authorList>
    </citation>
    <scope>NUCLEOTIDE SEQUENCE</scope>
    <source>
        <strain evidence="2">Cfx-K</strain>
    </source>
</reference>
<dbReference type="Proteomes" id="UP000215027">
    <property type="component" value="Chromosome I"/>
</dbReference>
<keyword evidence="3" id="KW-1185">Reference proteome</keyword>
<protein>
    <recommendedName>
        <fullName evidence="4">DUF304 domain-containing protein</fullName>
    </recommendedName>
</protein>
<dbReference type="RefSeq" id="WP_095042573.1">
    <property type="nucleotide sequence ID" value="NZ_LN890655.1"/>
</dbReference>
<dbReference type="AlphaFoldDB" id="A0A160T1J5"/>
<dbReference type="KEGG" id="pbf:CFX0092_A1151"/>
<keyword evidence="1" id="KW-0472">Membrane</keyword>
<evidence type="ECO:0000256" key="1">
    <source>
        <dbReference type="SAM" id="Phobius"/>
    </source>
</evidence>
<name>A0A160T1J5_9CHLR</name>
<feature type="transmembrane region" description="Helical" evidence="1">
    <location>
        <begin position="67"/>
        <end position="89"/>
    </location>
</feature>
<evidence type="ECO:0008006" key="4">
    <source>
        <dbReference type="Google" id="ProtNLM"/>
    </source>
</evidence>
<evidence type="ECO:0000313" key="2">
    <source>
        <dbReference type="EMBL" id="CUS03029.2"/>
    </source>
</evidence>
<keyword evidence="1" id="KW-0812">Transmembrane</keyword>